<evidence type="ECO:0000256" key="1">
    <source>
        <dbReference type="SAM" id="Coils"/>
    </source>
</evidence>
<feature type="domain" description="AAA+ ATPase" evidence="2">
    <location>
        <begin position="42"/>
        <end position="182"/>
    </location>
</feature>
<dbReference type="CDD" id="cd00009">
    <property type="entry name" value="AAA"/>
    <property type="match status" value="1"/>
</dbReference>
<dbReference type="Gene3D" id="3.40.50.300">
    <property type="entry name" value="P-loop containing nucleotide triphosphate hydrolases"/>
    <property type="match status" value="1"/>
</dbReference>
<proteinExistence type="predicted"/>
<dbReference type="InterPro" id="IPR003593">
    <property type="entry name" value="AAA+_ATPase"/>
</dbReference>
<dbReference type="PANTHER" id="PTHR32204">
    <property type="entry name" value="ATPASE RAVA"/>
    <property type="match status" value="1"/>
</dbReference>
<gene>
    <name evidence="3" type="ORF">ENU09_00710</name>
    <name evidence="4" type="ORF">ENU20_05045</name>
</gene>
<dbReference type="InterPro" id="IPR045427">
    <property type="entry name" value="MoxR"/>
</dbReference>
<feature type="coiled-coil region" evidence="1">
    <location>
        <begin position="286"/>
        <end position="320"/>
    </location>
</feature>
<sequence>MLSQNSDITRLMNLANRFWKELSRPFVGRDEEALIITLAVITGEHIILIGEPGTAKSAIARRAADLINARFFKYLLTKFTEPDELFGPIDINALREGRYVRITRNKLPEAEIAFIDEIFNANSAILNMLLTIMNERIVYDGYNEIKVPLWTMIAASNSVPDDPELQALYDRFLFRHFVKPVSEDKWNSLIEACWRMEAGALENVERIMSIKDVMELNKAIFEVDLSGVKEKLLKLYAIFEDHGLHVTDRRKGKALKAIAAHSLVNGRLKSTEEDLMVLRDIVPRTIEEYEQIYSILLDEIKSVEKRIRELIEVQNNLRELKTFVNNLSRVDEHMPRLIEYLRSMDMIKDKLKKMAEETSNESVRAKALDVLNEVNEVRDLIKRKLGF</sequence>
<comment type="caution">
    <text evidence="4">The sequence shown here is derived from an EMBL/GenBank/DDBJ whole genome shotgun (WGS) entry which is preliminary data.</text>
</comment>
<dbReference type="Pfam" id="PF20030">
    <property type="entry name" value="bpMoxR"/>
    <property type="match status" value="1"/>
</dbReference>
<name>A0A7C4JN17_STAMA</name>
<evidence type="ECO:0000259" key="2">
    <source>
        <dbReference type="SMART" id="SM00382"/>
    </source>
</evidence>
<dbReference type="Pfam" id="PF17868">
    <property type="entry name" value="AAA_lid_8"/>
    <property type="match status" value="1"/>
</dbReference>
<accession>A0A7C4JN17</accession>
<dbReference type="InterPro" id="IPR027417">
    <property type="entry name" value="P-loop_NTPase"/>
</dbReference>
<dbReference type="InterPro" id="IPR041538">
    <property type="entry name" value="RavA-like_AAA_lid"/>
</dbReference>
<dbReference type="InterPro" id="IPR050513">
    <property type="entry name" value="RavA_ATPases"/>
</dbReference>
<reference evidence="4" key="1">
    <citation type="journal article" date="2020" name="mSystems">
        <title>Genome- and Community-Level Interaction Insights into Carbon Utilization and Element Cycling Functions of Hydrothermarchaeota in Hydrothermal Sediment.</title>
        <authorList>
            <person name="Zhou Z."/>
            <person name="Liu Y."/>
            <person name="Xu W."/>
            <person name="Pan J."/>
            <person name="Luo Z.H."/>
            <person name="Li M."/>
        </authorList>
    </citation>
    <scope>NUCLEOTIDE SEQUENCE [LARGE SCALE GENOMIC DNA]</scope>
    <source>
        <strain evidence="3">SpSt-638</strain>
        <strain evidence="4">SpSt-648</strain>
    </source>
</reference>
<dbReference type="AlphaFoldDB" id="A0A7C4JN17"/>
<dbReference type="SUPFAM" id="SSF52540">
    <property type="entry name" value="P-loop containing nucleoside triphosphate hydrolases"/>
    <property type="match status" value="1"/>
</dbReference>
<keyword evidence="1" id="KW-0175">Coiled coil</keyword>
<protein>
    <submittedName>
        <fullName evidence="4">MoxR family ATPase</fullName>
    </submittedName>
</protein>
<dbReference type="EMBL" id="DTBP01000044">
    <property type="protein sequence ID" value="HGQ74423.1"/>
    <property type="molecule type" value="Genomic_DNA"/>
</dbReference>
<evidence type="ECO:0000313" key="4">
    <source>
        <dbReference type="EMBL" id="HGQ74423.1"/>
    </source>
</evidence>
<dbReference type="SMART" id="SM00382">
    <property type="entry name" value="AAA"/>
    <property type="match status" value="1"/>
</dbReference>
<dbReference type="PANTHER" id="PTHR32204:SF0">
    <property type="entry name" value="ATPASE RAVA"/>
    <property type="match status" value="1"/>
</dbReference>
<dbReference type="EMBL" id="DTBE01000020">
    <property type="protein sequence ID" value="HGQ59238.1"/>
    <property type="molecule type" value="Genomic_DNA"/>
</dbReference>
<organism evidence="4">
    <name type="scientific">Staphylothermus marinus</name>
    <dbReference type="NCBI Taxonomy" id="2280"/>
    <lineage>
        <taxon>Archaea</taxon>
        <taxon>Thermoproteota</taxon>
        <taxon>Thermoprotei</taxon>
        <taxon>Desulfurococcales</taxon>
        <taxon>Desulfurococcaceae</taxon>
        <taxon>Staphylothermus</taxon>
    </lineage>
</organism>
<evidence type="ECO:0000313" key="3">
    <source>
        <dbReference type="EMBL" id="HGQ59238.1"/>
    </source>
</evidence>